<keyword evidence="7" id="KW-0067">ATP-binding</keyword>
<name>A0ABS3J5C0_9HYPH</name>
<evidence type="ECO:0000256" key="4">
    <source>
        <dbReference type="ARBA" id="ARBA00023136"/>
    </source>
</evidence>
<sequence length="340" mass="35507">MTIARADANGWADGCGPLSAGAGSRTVPATLSGLVWRCGFAQQLWLVMLSAAVFMVNLAPLELQRRIVNHATAGGDLATIFELAALYAAVALALGLLKYGMNVYRGRVSECAVRWLRSAILAEAGAMGVTGGRAATGVEISLVLSEVEPIGSFVGVSLSEPLLAAGILVSTFAYLAYLEPMMALAALAVLSPQLLFVPLMQNAINRRVGARIATLRSLSSDIVADAGPAAPLPLDDKIATVFRLNMGVFKLKYAMNFLMNLLHHVGVAAIFAVGGYYAVTGAIEVGTIVAFVSGLAQVNDPWGDVVDWYRELKVTQTRYGLIVGVLSPDAGVGAAAETPG</sequence>
<dbReference type="Proteomes" id="UP000664288">
    <property type="component" value="Unassembled WGS sequence"/>
</dbReference>
<feature type="transmembrane region" description="Helical" evidence="5">
    <location>
        <begin position="150"/>
        <end position="175"/>
    </location>
</feature>
<feature type="transmembrane region" description="Helical" evidence="5">
    <location>
        <begin position="181"/>
        <end position="199"/>
    </location>
</feature>
<evidence type="ECO:0000256" key="3">
    <source>
        <dbReference type="ARBA" id="ARBA00022989"/>
    </source>
</evidence>
<keyword evidence="3 5" id="KW-1133">Transmembrane helix</keyword>
<gene>
    <name evidence="7" type="ORF">J1C47_10875</name>
</gene>
<proteinExistence type="predicted"/>
<dbReference type="GO" id="GO:0005524">
    <property type="term" value="F:ATP binding"/>
    <property type="evidence" value="ECO:0007669"/>
    <property type="project" value="UniProtKB-KW"/>
</dbReference>
<accession>A0ABS3J5C0</accession>
<dbReference type="Gene3D" id="1.20.1560.10">
    <property type="entry name" value="ABC transporter type 1, transmembrane domain"/>
    <property type="match status" value="2"/>
</dbReference>
<dbReference type="InterPro" id="IPR036640">
    <property type="entry name" value="ABC1_TM_sf"/>
</dbReference>
<evidence type="ECO:0000256" key="5">
    <source>
        <dbReference type="SAM" id="Phobius"/>
    </source>
</evidence>
<feature type="domain" description="ABC transmembrane type-1" evidence="6">
    <location>
        <begin position="44"/>
        <end position="312"/>
    </location>
</feature>
<evidence type="ECO:0000313" key="8">
    <source>
        <dbReference type="Proteomes" id="UP000664288"/>
    </source>
</evidence>
<comment type="subcellular location">
    <subcellularLocation>
        <location evidence="1">Cell membrane</location>
        <topology evidence="1">Multi-pass membrane protein</topology>
    </subcellularLocation>
</comment>
<evidence type="ECO:0000259" key="6">
    <source>
        <dbReference type="PROSITE" id="PS50929"/>
    </source>
</evidence>
<evidence type="ECO:0000256" key="1">
    <source>
        <dbReference type="ARBA" id="ARBA00004651"/>
    </source>
</evidence>
<keyword evidence="7" id="KW-0547">Nucleotide-binding</keyword>
<feature type="transmembrane region" description="Helical" evidence="5">
    <location>
        <begin position="253"/>
        <end position="279"/>
    </location>
</feature>
<dbReference type="RefSeq" id="WP_207350788.1">
    <property type="nucleotide sequence ID" value="NZ_JAFMPY010000009.1"/>
</dbReference>
<keyword evidence="4 5" id="KW-0472">Membrane</keyword>
<comment type="caution">
    <text evidence="7">The sequence shown here is derived from an EMBL/GenBank/DDBJ whole genome shotgun (WGS) entry which is preliminary data.</text>
</comment>
<evidence type="ECO:0000313" key="7">
    <source>
        <dbReference type="EMBL" id="MBO0904148.1"/>
    </source>
</evidence>
<evidence type="ECO:0000256" key="2">
    <source>
        <dbReference type="ARBA" id="ARBA00022692"/>
    </source>
</evidence>
<keyword evidence="8" id="KW-1185">Reference proteome</keyword>
<feature type="transmembrane region" description="Helical" evidence="5">
    <location>
        <begin position="77"/>
        <end position="97"/>
    </location>
</feature>
<dbReference type="InterPro" id="IPR011527">
    <property type="entry name" value="ABC1_TM_dom"/>
</dbReference>
<reference evidence="7 8" key="1">
    <citation type="submission" date="2021-03" db="EMBL/GenBank/DDBJ databases">
        <title>Whole genome sequence of Jiella sp. MQZ13P-4.</title>
        <authorList>
            <person name="Tuo L."/>
        </authorList>
    </citation>
    <scope>NUCLEOTIDE SEQUENCE [LARGE SCALE GENOMIC DNA]</scope>
    <source>
        <strain evidence="7 8">MQZ13P-4</strain>
    </source>
</reference>
<organism evidence="7 8">
    <name type="scientific">Jiella sonneratiae</name>
    <dbReference type="NCBI Taxonomy" id="2816856"/>
    <lineage>
        <taxon>Bacteria</taxon>
        <taxon>Pseudomonadati</taxon>
        <taxon>Pseudomonadota</taxon>
        <taxon>Alphaproteobacteria</taxon>
        <taxon>Hyphomicrobiales</taxon>
        <taxon>Aurantimonadaceae</taxon>
        <taxon>Jiella</taxon>
    </lineage>
</organism>
<dbReference type="SUPFAM" id="SSF90123">
    <property type="entry name" value="ABC transporter transmembrane region"/>
    <property type="match status" value="1"/>
</dbReference>
<keyword evidence="2 5" id="KW-0812">Transmembrane</keyword>
<dbReference type="PROSITE" id="PS50929">
    <property type="entry name" value="ABC_TM1F"/>
    <property type="match status" value="1"/>
</dbReference>
<dbReference type="EMBL" id="JAFMPY010000009">
    <property type="protein sequence ID" value="MBO0904148.1"/>
    <property type="molecule type" value="Genomic_DNA"/>
</dbReference>
<protein>
    <submittedName>
        <fullName evidence="7">ABC transporter ATP-binding protein</fullName>
    </submittedName>
</protein>
<feature type="transmembrane region" description="Helical" evidence="5">
    <location>
        <begin position="34"/>
        <end position="57"/>
    </location>
</feature>